<dbReference type="GeneID" id="77257655"/>
<organism evidence="2 3">
    <name type="scientific">Marinobacter salarius</name>
    <dbReference type="NCBI Taxonomy" id="1420917"/>
    <lineage>
        <taxon>Bacteria</taxon>
        <taxon>Pseudomonadati</taxon>
        <taxon>Pseudomonadota</taxon>
        <taxon>Gammaproteobacteria</taxon>
        <taxon>Pseudomonadales</taxon>
        <taxon>Marinobacteraceae</taxon>
        <taxon>Marinobacter</taxon>
    </lineage>
</organism>
<keyword evidence="1" id="KW-0812">Transmembrane</keyword>
<proteinExistence type="predicted"/>
<protein>
    <submittedName>
        <fullName evidence="2">Uncharacterized protein</fullName>
    </submittedName>
</protein>
<keyword evidence="1" id="KW-1133">Transmembrane helix</keyword>
<feature type="transmembrane region" description="Helical" evidence="1">
    <location>
        <begin position="158"/>
        <end position="176"/>
    </location>
</feature>
<dbReference type="Proteomes" id="UP000193100">
    <property type="component" value="Chromosome"/>
</dbReference>
<feature type="transmembrane region" description="Helical" evidence="1">
    <location>
        <begin position="41"/>
        <end position="62"/>
    </location>
</feature>
<dbReference type="EMBL" id="CP020931">
    <property type="protein sequence ID" value="ARM85754.1"/>
    <property type="molecule type" value="Genomic_DNA"/>
</dbReference>
<reference evidence="2 3" key="1">
    <citation type="submission" date="2017-04" db="EMBL/GenBank/DDBJ databases">
        <title>Genome Sequence of Marinobacter salarius strain SMR5 Isolated from a culture of the Diatom Skeletonema marinoi.</title>
        <authorList>
            <person name="Topel M."/>
            <person name="Pinder M.I.M."/>
            <person name="Johansson O.N."/>
            <person name="Kourtchenko O."/>
            <person name="Godhe A."/>
            <person name="Clarke A.K."/>
        </authorList>
    </citation>
    <scope>NUCLEOTIDE SEQUENCE [LARGE SCALE GENOMIC DNA]</scope>
    <source>
        <strain evidence="2 3">SMR5</strain>
    </source>
</reference>
<accession>A0A1W6KE92</accession>
<gene>
    <name evidence="2" type="ORF">MARSALSMR5_03734</name>
</gene>
<dbReference type="AlphaFoldDB" id="A0A1W6KE92"/>
<evidence type="ECO:0000313" key="2">
    <source>
        <dbReference type="EMBL" id="ARM85754.1"/>
    </source>
</evidence>
<evidence type="ECO:0000313" key="3">
    <source>
        <dbReference type="Proteomes" id="UP000193100"/>
    </source>
</evidence>
<name>A0A1W6KE92_9GAMM</name>
<keyword evidence="1" id="KW-0472">Membrane</keyword>
<evidence type="ECO:0000256" key="1">
    <source>
        <dbReference type="SAM" id="Phobius"/>
    </source>
</evidence>
<sequence length="263" mass="28897">MTEEKNKLENEKSLWITGIGLLGFIIVFLVGGSLADSKSDYAPAVIWFGLILFVYYIFLFVGNTRFVKTMAGEWGSKVAFSVVIAILLLESNRQASIEINSVFGISASAFSGTLYIMTILKTFILSKVLLSVFTVWGVVAFVYYLFTGGAGNHKSFQTFIFAISGLLIGGVGWLLVETKLNDDVLHKKAYLVAHSFDFNQHVKCPGKVVKGAAVFLGPAQNRVLVDESEPPQMDWLQAIYANPEELSSVMLPGENELRVLSCS</sequence>
<feature type="transmembrane region" description="Helical" evidence="1">
    <location>
        <begin position="128"/>
        <end position="146"/>
    </location>
</feature>
<dbReference type="RefSeq" id="WP_085681728.1">
    <property type="nucleotide sequence ID" value="NZ_CP020931.1"/>
</dbReference>
<feature type="transmembrane region" description="Helical" evidence="1">
    <location>
        <begin position="14"/>
        <end position="35"/>
    </location>
</feature>